<dbReference type="RefSeq" id="WP_230669389.1">
    <property type="nucleotide sequence ID" value="NZ_JAJNAY010000001.1"/>
</dbReference>
<dbReference type="Pfam" id="PF03432">
    <property type="entry name" value="Relaxase"/>
    <property type="match status" value="1"/>
</dbReference>
<evidence type="ECO:0000256" key="1">
    <source>
        <dbReference type="SAM" id="MobiDB-lite"/>
    </source>
</evidence>
<evidence type="ECO:0000313" key="4">
    <source>
        <dbReference type="Proteomes" id="UP001108025"/>
    </source>
</evidence>
<evidence type="ECO:0000313" key="3">
    <source>
        <dbReference type="EMBL" id="MCD1117469.1"/>
    </source>
</evidence>
<comment type="caution">
    <text evidence="3">The sequence shown here is derived from an EMBL/GenBank/DDBJ whole genome shotgun (WGS) entry which is preliminary data.</text>
</comment>
<feature type="compositionally biased region" description="Basic residues" evidence="1">
    <location>
        <begin position="423"/>
        <end position="432"/>
    </location>
</feature>
<dbReference type="EMBL" id="JAJNAY010000001">
    <property type="protein sequence ID" value="MCD1117469.1"/>
    <property type="molecule type" value="Genomic_DNA"/>
</dbReference>
<feature type="region of interest" description="Disordered" evidence="1">
    <location>
        <begin position="351"/>
        <end position="376"/>
    </location>
</feature>
<keyword evidence="4" id="KW-1185">Reference proteome</keyword>
<dbReference type="Proteomes" id="UP001108025">
    <property type="component" value="Unassembled WGS sequence"/>
</dbReference>
<sequence length="432" mass="49258">MIAKIGRSSNLYGALAYDNQKVEDGNGEILHLNKMIETANGQYSVIKLMQSFESHIAANRNTEKHTLHISLNPDPQDKVDDETFSKIANEYMNEMGYGNQPYAVFKHTDIDRTHIHIVSVCVDEEGRKISDRFEKRKSMEICRDLEKKYHLKSATEKETQTNAQIFRKVDYASGDVKRQIANVIRNVQKYYHFKTLGEYNALLSLFNINVEKIEGELHGKLQRGLVYSALDGDGNRVGHPFKSSLFGKNTGLSAMDLYFLKCCQSLTNTNIIAAKKALQETVDQVLNSSKNEEDFIKKLVSNGINTVVRRNDLGRIYGITFIDHHSKTVWNGSGLGKEYAANAFQERWKESKDAAKDKSTNRKLKPVESGNREKSSVTEIHPLFDFLQNNNERNDAEEVIQGLGGLLNFSDSEDSQEHDFARRMKVKRKKRH</sequence>
<organism evidence="3 4">
    <name type="scientific">Chryseobacterium turcicum</name>
    <dbReference type="NCBI Taxonomy" id="2898076"/>
    <lineage>
        <taxon>Bacteria</taxon>
        <taxon>Pseudomonadati</taxon>
        <taxon>Bacteroidota</taxon>
        <taxon>Flavobacteriia</taxon>
        <taxon>Flavobacteriales</taxon>
        <taxon>Weeksellaceae</taxon>
        <taxon>Chryseobacterium group</taxon>
        <taxon>Chryseobacterium</taxon>
    </lineage>
</organism>
<dbReference type="NCBIfam" id="NF041325">
    <property type="entry name" value="Bacteroid_MobB"/>
    <property type="match status" value="1"/>
</dbReference>
<dbReference type="AlphaFoldDB" id="A0A9Q3V5H0"/>
<reference evidence="3" key="1">
    <citation type="submission" date="2021-11" db="EMBL/GenBank/DDBJ databases">
        <title>Description of novel Chryseobacterium species.</title>
        <authorList>
            <person name="Saticioglu I.B."/>
            <person name="Ay H."/>
            <person name="Altun S."/>
            <person name="Duman M."/>
        </authorList>
    </citation>
    <scope>NUCLEOTIDE SEQUENCE</scope>
    <source>
        <strain evidence="3">C-17</strain>
    </source>
</reference>
<feature type="compositionally biased region" description="Basic and acidic residues" evidence="1">
    <location>
        <begin position="351"/>
        <end position="360"/>
    </location>
</feature>
<gene>
    <name evidence="3" type="ORF">LO744_11430</name>
</gene>
<protein>
    <submittedName>
        <fullName evidence="3">Relaxase/mobilization nuclease domain-containing protein</fullName>
    </submittedName>
</protein>
<feature type="domain" description="MobA/VirD2-like nuclease" evidence="2">
    <location>
        <begin position="37"/>
        <end position="151"/>
    </location>
</feature>
<evidence type="ECO:0000259" key="2">
    <source>
        <dbReference type="Pfam" id="PF03432"/>
    </source>
</evidence>
<dbReference type="InterPro" id="IPR005094">
    <property type="entry name" value="Endonuclease_MobA/VirD2"/>
</dbReference>
<accession>A0A9Q3V5H0</accession>
<name>A0A9Q3V5H0_9FLAO</name>
<feature type="region of interest" description="Disordered" evidence="1">
    <location>
        <begin position="412"/>
        <end position="432"/>
    </location>
</feature>
<proteinExistence type="predicted"/>